<comment type="caution">
    <text evidence="1">The sequence shown here is derived from an EMBL/GenBank/DDBJ whole genome shotgun (WGS) entry which is preliminary data.</text>
</comment>
<name>A0ABT7YGQ9_9BACT</name>
<accession>A0ABT7YGQ9</accession>
<keyword evidence="2" id="KW-1185">Reference proteome</keyword>
<dbReference type="Gene3D" id="1.10.472.150">
    <property type="entry name" value="Glucose-regulated metallo-peptidase M90, N-terminal domain"/>
    <property type="match status" value="1"/>
</dbReference>
<evidence type="ECO:0000313" key="1">
    <source>
        <dbReference type="EMBL" id="MDN3205530.1"/>
    </source>
</evidence>
<reference evidence="1" key="1">
    <citation type="submission" date="2023-06" db="EMBL/GenBank/DDBJ databases">
        <title>Robiginitalea aurantiacus sp. nov. and Algoriphagus sediminis sp. nov., isolated from coastal sediment.</title>
        <authorList>
            <person name="Zhou Z.Y."/>
            <person name="An J."/>
            <person name="Jia Y.W."/>
            <person name="Du Z.J."/>
        </authorList>
    </citation>
    <scope>NUCLEOTIDE SEQUENCE</scope>
    <source>
        <strain evidence="1">C2-7</strain>
    </source>
</reference>
<organism evidence="1 2">
    <name type="scientific">Algoriphagus sediminis</name>
    <dbReference type="NCBI Taxonomy" id="3057113"/>
    <lineage>
        <taxon>Bacteria</taxon>
        <taxon>Pseudomonadati</taxon>
        <taxon>Bacteroidota</taxon>
        <taxon>Cytophagia</taxon>
        <taxon>Cytophagales</taxon>
        <taxon>Cyclobacteriaceae</taxon>
        <taxon>Algoriphagus</taxon>
    </lineage>
</organism>
<gene>
    <name evidence="1" type="ORF">QVH07_15320</name>
</gene>
<proteinExistence type="predicted"/>
<dbReference type="Pfam" id="PF06167">
    <property type="entry name" value="Peptidase_M90"/>
    <property type="match status" value="1"/>
</dbReference>
<evidence type="ECO:0000313" key="2">
    <source>
        <dbReference type="Proteomes" id="UP001171916"/>
    </source>
</evidence>
<dbReference type="CDD" id="cd20170">
    <property type="entry name" value="Peptidase_M90-like"/>
    <property type="match status" value="1"/>
</dbReference>
<dbReference type="PANTHER" id="PTHR30164">
    <property type="entry name" value="MTFA PEPTIDASE"/>
    <property type="match status" value="1"/>
</dbReference>
<protein>
    <submittedName>
        <fullName evidence="1">Zinc-dependent peptidase</fullName>
    </submittedName>
</protein>
<dbReference type="Proteomes" id="UP001171916">
    <property type="component" value="Unassembled WGS sequence"/>
</dbReference>
<dbReference type="PANTHER" id="PTHR30164:SF2">
    <property type="entry name" value="PROTEIN MTFA"/>
    <property type="match status" value="1"/>
</dbReference>
<dbReference type="SUPFAM" id="SSF55486">
    <property type="entry name" value="Metalloproteases ('zincins'), catalytic domain"/>
    <property type="match status" value="1"/>
</dbReference>
<dbReference type="InterPro" id="IPR010384">
    <property type="entry name" value="MtfA_fam"/>
</dbReference>
<dbReference type="InterPro" id="IPR042252">
    <property type="entry name" value="MtfA_N"/>
</dbReference>
<sequence length="263" mass="31057">MHYLFSPLSIFEFFYNAFESMRLALFPRKVERSDLQILEKHFPYYARMNPKFKKEFERRLQYILSSRNFHPRGGLQEVTEEMEVLIGATITMVIFGWKKVRLPHFRKILIYPNQYYSSITRTYHKGEVNPKFGIIVLSWRAFLEGLVDEDDGINLGVHEVAHALKLENQIRHNDEFNFISASVSQDYRAHMALEKEKMKAGEDSPFREAALINGDEFFAVVLENFFERPEVFSEQRPEFFKTMTLLMQQNPLVVSPRVKVEKA</sequence>
<dbReference type="InterPro" id="IPR024079">
    <property type="entry name" value="MetalloPept_cat_dom_sf"/>
</dbReference>
<dbReference type="Gene3D" id="3.40.390.10">
    <property type="entry name" value="Collagenase (Catalytic Domain)"/>
    <property type="match status" value="1"/>
</dbReference>
<dbReference type="EMBL" id="JAUEPH010000007">
    <property type="protein sequence ID" value="MDN3205530.1"/>
    <property type="molecule type" value="Genomic_DNA"/>
</dbReference>